<evidence type="ECO:0000313" key="11">
    <source>
        <dbReference type="EMBL" id="KAL0198129.1"/>
    </source>
</evidence>
<evidence type="ECO:0000256" key="10">
    <source>
        <dbReference type="SAM" id="MobiDB-lite"/>
    </source>
</evidence>
<evidence type="ECO:0000256" key="1">
    <source>
        <dbReference type="ARBA" id="ARBA00008874"/>
    </source>
</evidence>
<comment type="similarity">
    <text evidence="1">Belongs to the protein kinase superfamily. STE Ser/Thr protein kinase family. STE20 subfamily.</text>
</comment>
<evidence type="ECO:0000256" key="2">
    <source>
        <dbReference type="ARBA" id="ARBA00012513"/>
    </source>
</evidence>
<evidence type="ECO:0000256" key="3">
    <source>
        <dbReference type="ARBA" id="ARBA00022527"/>
    </source>
</evidence>
<dbReference type="AlphaFoldDB" id="A0ABD0RI44"/>
<keyword evidence="12" id="KW-1185">Reference proteome</keyword>
<dbReference type="EC" id="2.7.11.1" evidence="2"/>
<evidence type="ECO:0000256" key="5">
    <source>
        <dbReference type="ARBA" id="ARBA00022741"/>
    </source>
</evidence>
<comment type="caution">
    <text evidence="11">The sequence shown here is derived from an EMBL/GenBank/DDBJ whole genome shotgun (WGS) entry which is preliminary data.</text>
</comment>
<evidence type="ECO:0000256" key="8">
    <source>
        <dbReference type="ARBA" id="ARBA00047899"/>
    </source>
</evidence>
<feature type="compositionally biased region" description="Low complexity" evidence="10">
    <location>
        <begin position="104"/>
        <end position="116"/>
    </location>
</feature>
<dbReference type="InterPro" id="IPR051234">
    <property type="entry name" value="TAO_STE20_kinase"/>
</dbReference>
<feature type="non-terminal residue" evidence="11">
    <location>
        <position position="1"/>
    </location>
</feature>
<keyword evidence="3" id="KW-0723">Serine/threonine-protein kinase</keyword>
<reference evidence="11 12" key="1">
    <citation type="submission" date="2024-05" db="EMBL/GenBank/DDBJ databases">
        <title>Genome sequencing and assembly of Indian major carp, Cirrhinus mrigala (Hamilton, 1822).</title>
        <authorList>
            <person name="Mohindra V."/>
            <person name="Chowdhury L.M."/>
            <person name="Lal K."/>
            <person name="Jena J.K."/>
        </authorList>
    </citation>
    <scope>NUCLEOTIDE SEQUENCE [LARGE SCALE GENOMIC DNA]</scope>
    <source>
        <strain evidence="11">CM1030</strain>
        <tissue evidence="11">Blood</tissue>
    </source>
</reference>
<feature type="non-terminal residue" evidence="11">
    <location>
        <position position="143"/>
    </location>
</feature>
<comment type="catalytic activity">
    <reaction evidence="9">
        <text>L-seryl-[protein] + ATP = O-phospho-L-seryl-[protein] + ADP + H(+)</text>
        <dbReference type="Rhea" id="RHEA:17989"/>
        <dbReference type="Rhea" id="RHEA-COMP:9863"/>
        <dbReference type="Rhea" id="RHEA-COMP:11604"/>
        <dbReference type="ChEBI" id="CHEBI:15378"/>
        <dbReference type="ChEBI" id="CHEBI:29999"/>
        <dbReference type="ChEBI" id="CHEBI:30616"/>
        <dbReference type="ChEBI" id="CHEBI:83421"/>
        <dbReference type="ChEBI" id="CHEBI:456216"/>
        <dbReference type="EC" id="2.7.11.1"/>
    </reaction>
</comment>
<keyword evidence="5" id="KW-0547">Nucleotide-binding</keyword>
<comment type="catalytic activity">
    <reaction evidence="8">
        <text>L-threonyl-[protein] + ATP = O-phospho-L-threonyl-[protein] + ADP + H(+)</text>
        <dbReference type="Rhea" id="RHEA:46608"/>
        <dbReference type="Rhea" id="RHEA-COMP:11060"/>
        <dbReference type="Rhea" id="RHEA-COMP:11605"/>
        <dbReference type="ChEBI" id="CHEBI:15378"/>
        <dbReference type="ChEBI" id="CHEBI:30013"/>
        <dbReference type="ChEBI" id="CHEBI:30616"/>
        <dbReference type="ChEBI" id="CHEBI:61977"/>
        <dbReference type="ChEBI" id="CHEBI:456216"/>
        <dbReference type="EC" id="2.7.11.1"/>
    </reaction>
</comment>
<accession>A0ABD0RI44</accession>
<keyword evidence="7" id="KW-0067">ATP-binding</keyword>
<evidence type="ECO:0000313" key="12">
    <source>
        <dbReference type="Proteomes" id="UP001529510"/>
    </source>
</evidence>
<keyword evidence="6" id="KW-0418">Kinase</keyword>
<dbReference type="EMBL" id="JAMKFB020000003">
    <property type="protein sequence ID" value="KAL0198129.1"/>
    <property type="molecule type" value="Genomic_DNA"/>
</dbReference>
<proteinExistence type="inferred from homology"/>
<protein>
    <recommendedName>
        <fullName evidence="2">non-specific serine/threonine protein kinase</fullName>
        <ecNumber evidence="2">2.7.11.1</ecNumber>
    </recommendedName>
</protein>
<keyword evidence="4" id="KW-0808">Transferase</keyword>
<dbReference type="PANTHER" id="PTHR47167:SF6">
    <property type="entry name" value="SERINE_THREONINE-PROTEIN KINASE TAO2"/>
    <property type="match status" value="1"/>
</dbReference>
<name>A0ABD0RI44_CIRMR</name>
<dbReference type="GO" id="GO:0005524">
    <property type="term" value="F:ATP binding"/>
    <property type="evidence" value="ECO:0007669"/>
    <property type="project" value="UniProtKB-KW"/>
</dbReference>
<dbReference type="GO" id="GO:0004674">
    <property type="term" value="F:protein serine/threonine kinase activity"/>
    <property type="evidence" value="ECO:0007669"/>
    <property type="project" value="UniProtKB-KW"/>
</dbReference>
<evidence type="ECO:0000256" key="7">
    <source>
        <dbReference type="ARBA" id="ARBA00022840"/>
    </source>
</evidence>
<dbReference type="PANTHER" id="PTHR47167">
    <property type="entry name" value="SERINE/THREONINE-PROTEIN KINASE TAO1-LIKE PROTEIN"/>
    <property type="match status" value="1"/>
</dbReference>
<evidence type="ECO:0000256" key="9">
    <source>
        <dbReference type="ARBA" id="ARBA00048679"/>
    </source>
</evidence>
<gene>
    <name evidence="11" type="ORF">M9458_006669</name>
</gene>
<organism evidence="11 12">
    <name type="scientific">Cirrhinus mrigala</name>
    <name type="common">Mrigala</name>
    <dbReference type="NCBI Taxonomy" id="683832"/>
    <lineage>
        <taxon>Eukaryota</taxon>
        <taxon>Metazoa</taxon>
        <taxon>Chordata</taxon>
        <taxon>Craniata</taxon>
        <taxon>Vertebrata</taxon>
        <taxon>Euteleostomi</taxon>
        <taxon>Actinopterygii</taxon>
        <taxon>Neopterygii</taxon>
        <taxon>Teleostei</taxon>
        <taxon>Ostariophysi</taxon>
        <taxon>Cypriniformes</taxon>
        <taxon>Cyprinidae</taxon>
        <taxon>Labeoninae</taxon>
        <taxon>Labeonini</taxon>
        <taxon>Cirrhinus</taxon>
    </lineage>
</organism>
<evidence type="ECO:0000256" key="6">
    <source>
        <dbReference type="ARBA" id="ARBA00022777"/>
    </source>
</evidence>
<dbReference type="Proteomes" id="UP001529510">
    <property type="component" value="Unassembled WGS sequence"/>
</dbReference>
<sequence length="143" mass="15907">IEEEMLSLQNERSERIRALLEHQAREIESFDSESMRLGFSNMALSGIPAEAYNQGYPNPPSSGPGGWPQPVEPRSPKLSGAALLAQSKQYSRDLDGMGARGFPSSRSSASSASSSSSHHHLRYVPQQYHHQSTPHLYRDSRER</sequence>
<evidence type="ECO:0000256" key="4">
    <source>
        <dbReference type="ARBA" id="ARBA00022679"/>
    </source>
</evidence>
<feature type="region of interest" description="Disordered" evidence="10">
    <location>
        <begin position="49"/>
        <end position="143"/>
    </location>
</feature>